<organism evidence="5">
    <name type="scientific">Anthurium amnicola</name>
    <dbReference type="NCBI Taxonomy" id="1678845"/>
    <lineage>
        <taxon>Eukaryota</taxon>
        <taxon>Viridiplantae</taxon>
        <taxon>Streptophyta</taxon>
        <taxon>Embryophyta</taxon>
        <taxon>Tracheophyta</taxon>
        <taxon>Spermatophyta</taxon>
        <taxon>Magnoliopsida</taxon>
        <taxon>Liliopsida</taxon>
        <taxon>Araceae</taxon>
        <taxon>Pothoideae</taxon>
        <taxon>Potheae</taxon>
        <taxon>Anthurium</taxon>
    </lineage>
</organism>
<evidence type="ECO:0000256" key="3">
    <source>
        <dbReference type="SAM" id="MobiDB-lite"/>
    </source>
</evidence>
<dbReference type="PANTHER" id="PTHR45926">
    <property type="entry name" value="OSJNBA0053K19.4 PROTEIN"/>
    <property type="match status" value="1"/>
</dbReference>
<dbReference type="Pfam" id="PF00439">
    <property type="entry name" value="Bromodomain"/>
    <property type="match status" value="1"/>
</dbReference>
<dbReference type="PROSITE" id="PS50014">
    <property type="entry name" value="BROMODOMAIN_2"/>
    <property type="match status" value="1"/>
</dbReference>
<reference evidence="5" key="1">
    <citation type="submission" date="2015-07" db="EMBL/GenBank/DDBJ databases">
        <title>Transcriptome Assembly of Anthurium amnicola.</title>
        <authorList>
            <person name="Suzuki J."/>
        </authorList>
    </citation>
    <scope>NUCLEOTIDE SEQUENCE</scope>
</reference>
<protein>
    <submittedName>
        <fullName evidence="5">Transcription factor GTE3, chloroplastic</fullName>
    </submittedName>
</protein>
<dbReference type="InterPro" id="IPR001487">
    <property type="entry name" value="Bromodomain"/>
</dbReference>
<dbReference type="SUPFAM" id="SSF47370">
    <property type="entry name" value="Bromodomain"/>
    <property type="match status" value="1"/>
</dbReference>
<dbReference type="EMBL" id="GDJX01020680">
    <property type="protein sequence ID" value="JAT47256.1"/>
    <property type="molecule type" value="Transcribed_RNA"/>
</dbReference>
<feature type="non-terminal residue" evidence="5">
    <location>
        <position position="1"/>
    </location>
</feature>
<feature type="region of interest" description="Disordered" evidence="3">
    <location>
        <begin position="180"/>
        <end position="239"/>
    </location>
</feature>
<feature type="compositionally biased region" description="Basic residues" evidence="3">
    <location>
        <begin position="365"/>
        <end position="375"/>
    </location>
</feature>
<evidence type="ECO:0000256" key="2">
    <source>
        <dbReference type="PROSITE-ProRule" id="PRU00035"/>
    </source>
</evidence>
<keyword evidence="1 2" id="KW-0103">Bromodomain</keyword>
<accession>A0A1D1XXY8</accession>
<evidence type="ECO:0000256" key="1">
    <source>
        <dbReference type="ARBA" id="ARBA00023117"/>
    </source>
</evidence>
<sequence length="375" mass="40921">PNPNPNPRPVPDNPATDRPRPTSASSPFVDRIDHAAGADDPPPAAYAAAAPAVSEDSSSFNHRRPPALPGGRQHYLQRPPSRKESSFGGPCVAINIAAYSRRELLELKRRLISELEQVRGVSSRIESGDLQIARSTCFSASSYGGGSCGGGREVTSAASARPAPLLLNQPMALDSQPLLAAPDRRTPTGGSHYVHPPEPVPAGAPHHPGDNHKKVSKRSLPLTSPREVKRQATSPGPGGMSVCGQILKKLLKQKNAWVFNKPVDVVGLRLHDYHQIIKRPMDLGTVKSQLERNMYSSPKEFAADIRLTFNNALVYNPEGHSVNKMANQFLNLFEKLFADHSCRPHGKEKRAAAPHARGSGEEEKKRKRRRKKKQQ</sequence>
<proteinExistence type="predicted"/>
<feature type="region of interest" description="Disordered" evidence="3">
    <location>
        <begin position="1"/>
        <end position="87"/>
    </location>
</feature>
<evidence type="ECO:0000259" key="4">
    <source>
        <dbReference type="PROSITE" id="PS50014"/>
    </source>
</evidence>
<dbReference type="AlphaFoldDB" id="A0A1D1XXY8"/>
<dbReference type="Gene3D" id="1.20.920.10">
    <property type="entry name" value="Bromodomain-like"/>
    <property type="match status" value="1"/>
</dbReference>
<dbReference type="InterPro" id="IPR036427">
    <property type="entry name" value="Bromodomain-like_sf"/>
</dbReference>
<dbReference type="SMART" id="SM00297">
    <property type="entry name" value="BROMO"/>
    <property type="match status" value="1"/>
</dbReference>
<evidence type="ECO:0000313" key="5">
    <source>
        <dbReference type="EMBL" id="JAT47256.1"/>
    </source>
</evidence>
<gene>
    <name evidence="5" type="primary">GTE3_1</name>
    <name evidence="5" type="ORF">g.71580</name>
</gene>
<name>A0A1D1XXY8_9ARAE</name>
<feature type="domain" description="Bromo" evidence="4">
    <location>
        <begin position="251"/>
        <end position="323"/>
    </location>
</feature>
<feature type="region of interest" description="Disordered" evidence="3">
    <location>
        <begin position="344"/>
        <end position="375"/>
    </location>
</feature>
<feature type="compositionally biased region" description="Pro residues" evidence="3">
    <location>
        <begin position="1"/>
        <end position="12"/>
    </location>
</feature>
<dbReference type="PRINTS" id="PR00503">
    <property type="entry name" value="BROMODOMAIN"/>
</dbReference>